<protein>
    <submittedName>
        <fullName evidence="2">Uncharacterized protein</fullName>
    </submittedName>
</protein>
<organism evidence="2 3">
    <name type="scientific">Caenorhabditis briggsae</name>
    <dbReference type="NCBI Taxonomy" id="6238"/>
    <lineage>
        <taxon>Eukaryota</taxon>
        <taxon>Metazoa</taxon>
        <taxon>Ecdysozoa</taxon>
        <taxon>Nematoda</taxon>
        <taxon>Chromadorea</taxon>
        <taxon>Rhabditida</taxon>
        <taxon>Rhabditina</taxon>
        <taxon>Rhabditomorpha</taxon>
        <taxon>Rhabditoidea</taxon>
        <taxon>Rhabditidae</taxon>
        <taxon>Peloderinae</taxon>
        <taxon>Caenorhabditis</taxon>
    </lineage>
</organism>
<dbReference type="AlphaFoldDB" id="A0AAE8ZZZ9"/>
<evidence type="ECO:0000313" key="2">
    <source>
        <dbReference type="EMBL" id="ULT87051.1"/>
    </source>
</evidence>
<evidence type="ECO:0000313" key="3">
    <source>
        <dbReference type="Proteomes" id="UP000827892"/>
    </source>
</evidence>
<proteinExistence type="predicted"/>
<dbReference type="Proteomes" id="UP000827892">
    <property type="component" value="Chromosome V"/>
</dbReference>
<keyword evidence="1" id="KW-1133">Transmembrane helix</keyword>
<name>A0AAE8ZZZ9_CAEBR</name>
<sequence length="150" mass="17523">MDPLAVTTITFGLKVLQEIGFFGSLVFSPVLLLLSEQNSVRNKIFNKVDLRKRSKIEGFHSENDKNLVNSTFTATWRYPYRNVHHHMEFKTESGKVKHVKYVTANKTLSDELVANNLGFRIAEDDVFTVNLFYRHITRRIQLTDKNYDRQ</sequence>
<dbReference type="EMBL" id="CP090895">
    <property type="protein sequence ID" value="ULT87051.1"/>
    <property type="molecule type" value="Genomic_DNA"/>
</dbReference>
<keyword evidence="1" id="KW-0472">Membrane</keyword>
<feature type="transmembrane region" description="Helical" evidence="1">
    <location>
        <begin position="15"/>
        <end position="34"/>
    </location>
</feature>
<keyword evidence="1" id="KW-0812">Transmembrane</keyword>
<gene>
    <name evidence="2" type="ORF">L3Y34_006661</name>
</gene>
<reference evidence="2 3" key="1">
    <citation type="submission" date="2022-02" db="EMBL/GenBank/DDBJ databases">
        <title>Chromosome-level reference genomes for two strains of Caenorhabditis briggsae: an improved platform for comparative genomics.</title>
        <authorList>
            <person name="Stevens L."/>
            <person name="Andersen E.C."/>
        </authorList>
    </citation>
    <scope>NUCLEOTIDE SEQUENCE [LARGE SCALE GENOMIC DNA]</scope>
    <source>
        <strain evidence="2">QX1410_ONT</strain>
        <tissue evidence="2">Whole-organism</tissue>
    </source>
</reference>
<accession>A0AAE8ZZZ9</accession>
<evidence type="ECO:0000256" key="1">
    <source>
        <dbReference type="SAM" id="Phobius"/>
    </source>
</evidence>